<proteinExistence type="predicted"/>
<evidence type="ECO:0000313" key="3">
    <source>
        <dbReference type="EMBL" id="RYJ15490.1"/>
    </source>
</evidence>
<feature type="region of interest" description="Disordered" evidence="1">
    <location>
        <begin position="1014"/>
        <end position="1045"/>
    </location>
</feature>
<comment type="caution">
    <text evidence="3">The sequence shown here is derived from an EMBL/GenBank/DDBJ whole genome shotgun (WGS) entry which is preliminary data.</text>
</comment>
<protein>
    <submittedName>
        <fullName evidence="3">PGF-pre-PGF domain-containing protein</fullName>
    </submittedName>
</protein>
<reference evidence="3 4" key="1">
    <citation type="submission" date="2018-12" db="EMBL/GenBank/DDBJ databases">
        <title>Genome analysis provides insights into bioremediation potentialities of Halogeometricum borinquense strain N11.</title>
        <authorList>
            <person name="Najjari A."/>
            <person name="Youssef N."/>
            <person name="Fhoula I."/>
            <person name="Ben Dhia O."/>
            <person name="Mahjoubi M."/>
            <person name="Ouzari H.I."/>
            <person name="Cherif A."/>
        </authorList>
    </citation>
    <scope>NUCLEOTIDE SEQUENCE [LARGE SCALE GENOMIC DNA]</scope>
    <source>
        <strain evidence="3 4">N11</strain>
    </source>
</reference>
<feature type="region of interest" description="Disordered" evidence="1">
    <location>
        <begin position="195"/>
        <end position="231"/>
    </location>
</feature>
<feature type="region of interest" description="Disordered" evidence="1">
    <location>
        <begin position="1230"/>
        <end position="1316"/>
    </location>
</feature>
<accession>A0A482TD00</accession>
<evidence type="ECO:0000313" key="4">
    <source>
        <dbReference type="Proteomes" id="UP000294028"/>
    </source>
</evidence>
<feature type="compositionally biased region" description="Low complexity" evidence="1">
    <location>
        <begin position="930"/>
        <end position="944"/>
    </location>
</feature>
<feature type="compositionally biased region" description="Polar residues" evidence="1">
    <location>
        <begin position="1014"/>
        <end position="1024"/>
    </location>
</feature>
<dbReference type="Gene3D" id="2.60.40.10">
    <property type="entry name" value="Immunoglobulins"/>
    <property type="match status" value="2"/>
</dbReference>
<sequence length="1592" mass="159966">MILAAAAAVGPGVAEAASGEQSNFTISNPEGQNLTVSFDSTQQLSDFDILLYRNGDSDQVLGADTFTETNISGGYHYETTTNVSRDGYYTGEFVKESSLNDSAYVDTTEPSVTNVQLLDDSDGDGIVASDDTVRVRADVVDATASVQSVEADASDFGAGTVSLSLTSGDTYAATFTLGGSVPADGETNVTIVAADNQSNTNRTDSPSLRLDTNAPTYSSTTLSEAGDDGTVDAGETVTVEVDVADATTAIESVTADLSDFGAGTSESLTNETESSVYNATITVSEGGTTDGDYPVTVRVRDAAGNVNQTTVETLTLNTDPNITSFAVDNSSGQSVGLSFDSDETLGNITVSVSGADSTTVTEAAFSTADGSAPYTYEATYNAPTDGTYTFTLDEAADGTGKDGASSESETVVVDTTGPDISPLSLTDGDADGNVTDGDEITVEATVSDDTSGVQSVTADLSAFDLGSSVSLTSSDGSTWNLTTAVGQSPTEGDQLASVTATDDEGNTASTETGTLSVDTSGPSLSSLTLRNGSGGVSVVRDGDTVVVSATVTDTTGITAVTTDASDFGVGTETLSNVGGDTYETSFTVNGTNAAGDGNYSLTVEATDDLGNANSATTNELTQDVNPPTLSAGSLTGTDGDGVVADEETVTVELTVTDATTVDTVTADATELGGGSAVSLSQVGSSDVYNGTFVVDASGVADGEHSVSVEAADSQGKTNQTTVGTLTLDTVTPSTSGLSLSDSDADSYVAGGEDLTVSVTPDGTGSEVRTVEADLSAFGAGTVTLADGDSDGTWDVTVSVDAANADPDGSHGGSVTVSDEAGQTSVVTTETLTLDTAKPTLSSVGVTDDADGDSIVADGESVTVSATATDSTAGVQSVTADLSAFGAGVVTLTDTGGDWSKTVTVNGANADPDGDYSVAVDVTDGAGNVRSGTTGSLTLDTTGPTVSSPSLTDETGDGVLTDGENVTVEAAATDANGVATVTTDLSAIGAGTVTLTDGDDDGIWNATVAVDESNASADGSVSAPIQASDDRGTVGSGTTGSLTLDTTGPSVTGLTFTDATDGDGVVAPGDQIDISATVSDAAGIGSVTVDGSAFGSGSAVSLADGDSDGTYTATLTVDFDATAADGDRSVPVTTTDTVGNKRSAQTGTLTLDTPPTVSNFSVSAGSDSSVDIAFDASETLNDVNVTLTGSANATLDETDFSVSGTSYETSHAVGSNGSVTVTLARLADANGNDGASGQSATISLNGSRSDANGGGGGGGGGGDEEQIVVIEPDPESETDANDSEPPRANVSVERTGRNGSSVRVESAQPSSLVDLPLNTTSESKNVSLDTLSIASQNETYSVQATVHDDAPNATIDANVTSPNEQTVGYLQVDHSVSDRDIDYAVFRFGVHEERLHERNVSPDQVALYRYHDGTWTELNAILVEKREETYVYNADTPGLSTFAVGRESGGRVAVTNASVGERRIRPGETVTVSAGVTNDGTRAATGYVSLAVDNATTDTRRVTLGAGDSETERFTVQFDEVGTYNLSVGNQTAGTVGVTEPTPTERPTPTATQTPTATPTATPTETETGVPGFGPLAAILSLFVVVTLAWRRS</sequence>
<dbReference type="Proteomes" id="UP000294028">
    <property type="component" value="Unassembled WGS sequence"/>
</dbReference>
<dbReference type="InterPro" id="IPR013783">
    <property type="entry name" value="Ig-like_fold"/>
</dbReference>
<feature type="compositionally biased region" description="Polar residues" evidence="1">
    <location>
        <begin position="1232"/>
        <end position="1249"/>
    </location>
</feature>
<feature type="compositionally biased region" description="Polar residues" evidence="1">
    <location>
        <begin position="614"/>
        <end position="636"/>
    </location>
</feature>
<feature type="compositionally biased region" description="Polar residues" evidence="1">
    <location>
        <begin position="1296"/>
        <end position="1316"/>
    </location>
</feature>
<dbReference type="InterPro" id="IPR026453">
    <property type="entry name" value="PGF_pre_PGF"/>
</dbReference>
<name>A0A482TD00_9EURY</name>
<evidence type="ECO:0000256" key="1">
    <source>
        <dbReference type="SAM" id="MobiDB-lite"/>
    </source>
</evidence>
<feature type="compositionally biased region" description="Polar residues" evidence="1">
    <location>
        <begin position="195"/>
        <end position="206"/>
    </location>
</feature>
<feature type="compositionally biased region" description="Acidic residues" evidence="1">
    <location>
        <begin position="1261"/>
        <end position="1281"/>
    </location>
</feature>
<feature type="transmembrane region" description="Helical" evidence="2">
    <location>
        <begin position="1571"/>
        <end position="1589"/>
    </location>
</feature>
<feature type="region of interest" description="Disordered" evidence="1">
    <location>
        <begin position="930"/>
        <end position="957"/>
    </location>
</feature>
<gene>
    <name evidence="3" type="ORF">ELS19_15300</name>
</gene>
<feature type="region of interest" description="Disordered" evidence="1">
    <location>
        <begin position="397"/>
        <end position="433"/>
    </location>
</feature>
<dbReference type="EMBL" id="RZHH01000002">
    <property type="protein sequence ID" value="RYJ15490.1"/>
    <property type="molecule type" value="Genomic_DNA"/>
</dbReference>
<feature type="compositionally biased region" description="Gly residues" evidence="1">
    <location>
        <begin position="1251"/>
        <end position="1260"/>
    </location>
</feature>
<feature type="region of interest" description="Disordered" evidence="1">
    <location>
        <begin position="1531"/>
        <end position="1566"/>
    </location>
</feature>
<feature type="region of interest" description="Disordered" evidence="1">
    <location>
        <begin position="500"/>
        <end position="523"/>
    </location>
</feature>
<keyword evidence="2" id="KW-0812">Transmembrane</keyword>
<organism evidence="3 4">
    <name type="scientific">Halogeometricum borinquense</name>
    <dbReference type="NCBI Taxonomy" id="60847"/>
    <lineage>
        <taxon>Archaea</taxon>
        <taxon>Methanobacteriati</taxon>
        <taxon>Methanobacteriota</taxon>
        <taxon>Stenosarchaea group</taxon>
        <taxon>Halobacteria</taxon>
        <taxon>Halobacteriales</taxon>
        <taxon>Haloferacaceae</taxon>
        <taxon>Halogeometricum</taxon>
    </lineage>
</organism>
<feature type="region of interest" description="Disordered" evidence="1">
    <location>
        <begin position="614"/>
        <end position="641"/>
    </location>
</feature>
<keyword evidence="2" id="KW-0472">Membrane</keyword>
<dbReference type="NCBIfam" id="TIGR04213">
    <property type="entry name" value="PGF_pre_PGF"/>
    <property type="match status" value="1"/>
</dbReference>
<evidence type="ECO:0000256" key="2">
    <source>
        <dbReference type="SAM" id="Phobius"/>
    </source>
</evidence>
<feature type="compositionally biased region" description="Polar residues" evidence="1">
    <location>
        <begin position="213"/>
        <end position="223"/>
    </location>
</feature>
<keyword evidence="2" id="KW-1133">Transmembrane helix</keyword>